<keyword evidence="2" id="KW-0805">Transcription regulation</keyword>
<dbReference type="PRINTS" id="PR00503">
    <property type="entry name" value="BROMODOMAIN"/>
</dbReference>
<feature type="region of interest" description="Disordered" evidence="7">
    <location>
        <begin position="1"/>
        <end position="127"/>
    </location>
</feature>
<keyword evidence="4" id="KW-0804">Transcription</keyword>
<keyword evidence="3 6" id="KW-0103">Bromodomain</keyword>
<dbReference type="GO" id="GO:0006357">
    <property type="term" value="P:regulation of transcription by RNA polymerase II"/>
    <property type="evidence" value="ECO:0007669"/>
    <property type="project" value="TreeGrafter"/>
</dbReference>
<evidence type="ECO:0000256" key="5">
    <source>
        <dbReference type="ARBA" id="ARBA00023242"/>
    </source>
</evidence>
<dbReference type="Pfam" id="PF12024">
    <property type="entry name" value="DUF3512"/>
    <property type="match status" value="1"/>
</dbReference>
<keyword evidence="5" id="KW-0539">Nucleus</keyword>
<dbReference type="PANTHER" id="PTHR22881">
    <property type="entry name" value="BROMODOMAIN CONTAINING PROTEIN"/>
    <property type="match status" value="1"/>
</dbReference>
<evidence type="ECO:0000256" key="3">
    <source>
        <dbReference type="ARBA" id="ARBA00023117"/>
    </source>
</evidence>
<feature type="compositionally biased region" description="Basic and acidic residues" evidence="7">
    <location>
        <begin position="271"/>
        <end position="282"/>
    </location>
</feature>
<dbReference type="PANTHER" id="PTHR22881:SF27">
    <property type="entry name" value="BROMODOMAIN CONTAINING 7_9"/>
    <property type="match status" value="1"/>
</dbReference>
<feature type="compositionally biased region" description="Basic residues" evidence="7">
    <location>
        <begin position="80"/>
        <end position="91"/>
    </location>
</feature>
<feature type="domain" description="Bromo" evidence="8">
    <location>
        <begin position="146"/>
        <end position="216"/>
    </location>
</feature>
<feature type="compositionally biased region" description="Basic and acidic residues" evidence="7">
    <location>
        <begin position="66"/>
        <end position="79"/>
    </location>
</feature>
<reference evidence="9" key="2">
    <citation type="submission" date="2025-09" db="UniProtKB">
        <authorList>
            <consortium name="Ensembl"/>
        </authorList>
    </citation>
    <scope>IDENTIFICATION</scope>
</reference>
<feature type="compositionally biased region" description="Basic residues" evidence="7">
    <location>
        <begin position="56"/>
        <end position="65"/>
    </location>
</feature>
<evidence type="ECO:0000256" key="7">
    <source>
        <dbReference type="SAM" id="MobiDB-lite"/>
    </source>
</evidence>
<dbReference type="AlphaFoldDB" id="S4RJQ4"/>
<feature type="compositionally biased region" description="Basic and acidic residues" evidence="7">
    <location>
        <begin position="92"/>
        <end position="102"/>
    </location>
</feature>
<protein>
    <recommendedName>
        <fullName evidence="8">Bromo domain-containing protein</fullName>
    </recommendedName>
</protein>
<dbReference type="InterPro" id="IPR051831">
    <property type="entry name" value="Bromodomain_contain_prot"/>
</dbReference>
<dbReference type="PROSITE" id="PS50014">
    <property type="entry name" value="BROMODOMAIN_2"/>
    <property type="match status" value="1"/>
</dbReference>
<dbReference type="GeneTree" id="ENSGT00950000183170"/>
<dbReference type="SUPFAM" id="SSF47370">
    <property type="entry name" value="Bromodomain"/>
    <property type="match status" value="1"/>
</dbReference>
<dbReference type="Pfam" id="PF00439">
    <property type="entry name" value="Bromodomain"/>
    <property type="match status" value="1"/>
</dbReference>
<dbReference type="Gene3D" id="1.20.920.10">
    <property type="entry name" value="Bromodomain-like"/>
    <property type="match status" value="1"/>
</dbReference>
<dbReference type="InterPro" id="IPR036427">
    <property type="entry name" value="Bromodomain-like_sf"/>
</dbReference>
<feature type="region of interest" description="Disordered" evidence="7">
    <location>
        <begin position="269"/>
        <end position="292"/>
    </location>
</feature>
<dbReference type="FunFam" id="1.20.920.10:FF:000022">
    <property type="entry name" value="Putative bromodomain-containing protein 9"/>
    <property type="match status" value="1"/>
</dbReference>
<feature type="compositionally biased region" description="Basic residues" evidence="7">
    <location>
        <begin position="1"/>
        <end position="12"/>
    </location>
</feature>
<feature type="compositionally biased region" description="Basic and acidic residues" evidence="7">
    <location>
        <begin position="13"/>
        <end position="25"/>
    </location>
</feature>
<evidence type="ECO:0000256" key="4">
    <source>
        <dbReference type="ARBA" id="ARBA00023163"/>
    </source>
</evidence>
<dbReference type="Ensembl" id="ENSPMAT00000005457.1">
    <property type="protein sequence ID" value="ENSPMAP00000005437.1"/>
    <property type="gene ID" value="ENSPMAG00000004922.1"/>
</dbReference>
<comment type="subcellular location">
    <subcellularLocation>
        <location evidence="1">Nucleus</location>
    </subcellularLocation>
</comment>
<evidence type="ECO:0000256" key="6">
    <source>
        <dbReference type="PROSITE-ProRule" id="PRU00035"/>
    </source>
</evidence>
<dbReference type="InterPro" id="IPR001487">
    <property type="entry name" value="Bromodomain"/>
</dbReference>
<evidence type="ECO:0000256" key="2">
    <source>
        <dbReference type="ARBA" id="ARBA00023015"/>
    </source>
</evidence>
<evidence type="ECO:0000256" key="1">
    <source>
        <dbReference type="ARBA" id="ARBA00004123"/>
    </source>
</evidence>
<organism evidence="9">
    <name type="scientific">Petromyzon marinus</name>
    <name type="common">Sea lamprey</name>
    <dbReference type="NCBI Taxonomy" id="7757"/>
    <lineage>
        <taxon>Eukaryota</taxon>
        <taxon>Metazoa</taxon>
        <taxon>Chordata</taxon>
        <taxon>Craniata</taxon>
        <taxon>Vertebrata</taxon>
        <taxon>Cyclostomata</taxon>
        <taxon>Hyperoartia</taxon>
        <taxon>Petromyzontiformes</taxon>
        <taxon>Petromyzontidae</taxon>
        <taxon>Petromyzon</taxon>
    </lineage>
</organism>
<evidence type="ECO:0000259" key="8">
    <source>
        <dbReference type="PROSITE" id="PS50014"/>
    </source>
</evidence>
<reference evidence="9" key="1">
    <citation type="submission" date="2025-08" db="UniProtKB">
        <authorList>
            <consortium name="Ensembl"/>
        </authorList>
    </citation>
    <scope>IDENTIFICATION</scope>
</reference>
<dbReference type="InterPro" id="IPR021900">
    <property type="entry name" value="DUF3512"/>
</dbReference>
<accession>S4RJQ4</accession>
<name>S4RJQ4_PETMA</name>
<dbReference type="CDD" id="cd05513">
    <property type="entry name" value="Bromo_brd7_like"/>
    <property type="match status" value="1"/>
</dbReference>
<dbReference type="STRING" id="7757.ENSPMAP00000005437"/>
<dbReference type="HOGENOM" id="CLU_020704_0_1_1"/>
<evidence type="ECO:0000313" key="9">
    <source>
        <dbReference type="Ensembl" id="ENSPMAP00000005437.1"/>
    </source>
</evidence>
<dbReference type="SMART" id="SM00297">
    <property type="entry name" value="BROMO"/>
    <property type="match status" value="1"/>
</dbReference>
<proteinExistence type="predicted"/>
<dbReference type="OMA" id="HQGHRER"/>
<dbReference type="GO" id="GO:0005634">
    <property type="term" value="C:nucleus"/>
    <property type="evidence" value="ECO:0007669"/>
    <property type="project" value="UniProtKB-SubCell"/>
</dbReference>
<sequence>MGKKHHKKHKTDKHASEVFVDEKPVKLVLKMGSAVTEVTEPATYFAESSDPEARHREKKKKKKKKSDKERDRHETEEERRKRKEEKRKKRERERSENDRDGEQGTPPKRPSIEPMPEQTPLGRPKEIENDQTPLQQLLSHLNRQLQRKDPSGFFLFPVTDVIAPGYSMIIKVPMDFSTMREKIDHNEYQSVTEFKSDFKLMCDNAMTYNRPETIYYKAAKKLLHTGFKMMSKEKLLSLRTSLEFMQHMDGSTQAALLGEDMDEQPGGVKVVDSDTTHAEATQRKPKKTGKESAQTLMIWRHKSNCIEARVAGVNRLVPSSGELVTSAFFLPTSQIGFLRKDEEGLTTLAIVNPADSKKGESYPVTLGMLVGKLQFGTSCLQGFKEDKRNRITPVTYLNYGPFSTFAPQYDSTFSNLSKEESDVLYSTYGDQAGLQYAVSIQDYIRDCGDYTVHMVDNLLDILSHGEHGKTLKQQKEFVYTDSSQVRCSSTCGDLHLQKVAGPRLSQAQPHALLIMMLQLTLNLGFPKESTQPVNENESQMFQRRLNETGQLLKDLQDAQTLRLSARPPPNLSNLLGPSPAEVQLAGKVTNGLKVLTSCVAPGDMVSTAGLHKAMGIAV</sequence>